<name>A0A1H1YRE5_9ACTN</name>
<keyword evidence="3" id="KW-1185">Reference proteome</keyword>
<gene>
    <name evidence="2" type="ORF">SAMN04488543_3409</name>
</gene>
<sequence length="97" mass="9742">MARGGAGAAPQQRPWPLLVVVAGVALGLLVSVLGEATWRLGSVLVGLALLVGAVERLVLSDRAAGLLQVRGKGFDVAVLALFGLAVVALALVVPPGR</sequence>
<dbReference type="RefSeq" id="WP_157720547.1">
    <property type="nucleotide sequence ID" value="NZ_LT629749.1"/>
</dbReference>
<accession>A0A1H1YRE5</accession>
<feature type="transmembrane region" description="Helical" evidence="1">
    <location>
        <begin position="40"/>
        <end position="59"/>
    </location>
</feature>
<evidence type="ECO:0000256" key="1">
    <source>
        <dbReference type="SAM" id="Phobius"/>
    </source>
</evidence>
<feature type="transmembrane region" description="Helical" evidence="1">
    <location>
        <begin position="15"/>
        <end position="34"/>
    </location>
</feature>
<keyword evidence="1" id="KW-1133">Transmembrane helix</keyword>
<feature type="transmembrane region" description="Helical" evidence="1">
    <location>
        <begin position="71"/>
        <end position="93"/>
    </location>
</feature>
<reference evidence="2 3" key="1">
    <citation type="submission" date="2016-10" db="EMBL/GenBank/DDBJ databases">
        <authorList>
            <person name="de Groot N.N."/>
        </authorList>
    </citation>
    <scope>NUCLEOTIDE SEQUENCE [LARGE SCALE GENOMIC DNA]</scope>
    <source>
        <strain evidence="2 3">DSM 21741</strain>
    </source>
</reference>
<dbReference type="EMBL" id="LT629749">
    <property type="protein sequence ID" value="SDT23859.1"/>
    <property type="molecule type" value="Genomic_DNA"/>
</dbReference>
<evidence type="ECO:0000313" key="3">
    <source>
        <dbReference type="Proteomes" id="UP000199092"/>
    </source>
</evidence>
<evidence type="ECO:0008006" key="4">
    <source>
        <dbReference type="Google" id="ProtNLM"/>
    </source>
</evidence>
<proteinExistence type="predicted"/>
<dbReference type="STRING" id="546871.SAMN04488543_3409"/>
<dbReference type="InterPro" id="IPR021385">
    <property type="entry name" value="DUF3017"/>
</dbReference>
<protein>
    <recommendedName>
        <fullName evidence="4">DUF3017 domain-containing protein</fullName>
    </recommendedName>
</protein>
<dbReference type="Pfam" id="PF11222">
    <property type="entry name" value="DUF3017"/>
    <property type="match status" value="1"/>
</dbReference>
<keyword evidence="1" id="KW-0472">Membrane</keyword>
<dbReference type="AlphaFoldDB" id="A0A1H1YRE5"/>
<evidence type="ECO:0000313" key="2">
    <source>
        <dbReference type="EMBL" id="SDT23859.1"/>
    </source>
</evidence>
<keyword evidence="1" id="KW-0812">Transmembrane</keyword>
<organism evidence="2 3">
    <name type="scientific">Friedmanniella luteola</name>
    <dbReference type="NCBI Taxonomy" id="546871"/>
    <lineage>
        <taxon>Bacteria</taxon>
        <taxon>Bacillati</taxon>
        <taxon>Actinomycetota</taxon>
        <taxon>Actinomycetes</taxon>
        <taxon>Propionibacteriales</taxon>
        <taxon>Nocardioidaceae</taxon>
        <taxon>Friedmanniella</taxon>
    </lineage>
</organism>
<dbReference type="Proteomes" id="UP000199092">
    <property type="component" value="Chromosome I"/>
</dbReference>